<keyword evidence="2" id="KW-1185">Reference proteome</keyword>
<evidence type="ECO:0000313" key="2">
    <source>
        <dbReference type="Proteomes" id="UP001604336"/>
    </source>
</evidence>
<proteinExistence type="predicted"/>
<dbReference type="AlphaFoldDB" id="A0ABD1Q811"/>
<name>A0ABD1Q811_9LAMI</name>
<organism evidence="1 2">
    <name type="scientific">Abeliophyllum distichum</name>
    <dbReference type="NCBI Taxonomy" id="126358"/>
    <lineage>
        <taxon>Eukaryota</taxon>
        <taxon>Viridiplantae</taxon>
        <taxon>Streptophyta</taxon>
        <taxon>Embryophyta</taxon>
        <taxon>Tracheophyta</taxon>
        <taxon>Spermatophyta</taxon>
        <taxon>Magnoliopsida</taxon>
        <taxon>eudicotyledons</taxon>
        <taxon>Gunneridae</taxon>
        <taxon>Pentapetalae</taxon>
        <taxon>asterids</taxon>
        <taxon>lamiids</taxon>
        <taxon>Lamiales</taxon>
        <taxon>Oleaceae</taxon>
        <taxon>Forsythieae</taxon>
        <taxon>Abeliophyllum</taxon>
    </lineage>
</organism>
<sequence length="146" mass="16965">MESFYVKPTVTPCLIKIIGRVSFTYLYEIHDGPPIWSSSQQSWATDTITMQRRRDDDDCALGFWVQSRSAKRPRNGFWGSEQKGLQLDFGVDFGRSKRVEMDTEMILGWSEMNLIFAGSEFVKWARIWVSAFATCKERCQIVFKKT</sequence>
<gene>
    <name evidence="1" type="ORF">Adt_40477</name>
</gene>
<accession>A0ABD1Q811</accession>
<evidence type="ECO:0000313" key="1">
    <source>
        <dbReference type="EMBL" id="KAL2472341.1"/>
    </source>
</evidence>
<dbReference type="EMBL" id="JBFOLK010000012">
    <property type="protein sequence ID" value="KAL2472341.1"/>
    <property type="molecule type" value="Genomic_DNA"/>
</dbReference>
<protein>
    <submittedName>
        <fullName evidence="1">Uncharacterized protein</fullName>
    </submittedName>
</protein>
<comment type="caution">
    <text evidence="1">The sequence shown here is derived from an EMBL/GenBank/DDBJ whole genome shotgun (WGS) entry which is preliminary data.</text>
</comment>
<dbReference type="Proteomes" id="UP001604336">
    <property type="component" value="Unassembled WGS sequence"/>
</dbReference>
<reference evidence="2" key="1">
    <citation type="submission" date="2024-07" db="EMBL/GenBank/DDBJ databases">
        <title>Two chromosome-level genome assemblies of Korean endemic species Abeliophyllum distichum and Forsythia ovata (Oleaceae).</title>
        <authorList>
            <person name="Jang H."/>
        </authorList>
    </citation>
    <scope>NUCLEOTIDE SEQUENCE [LARGE SCALE GENOMIC DNA]</scope>
</reference>